<dbReference type="EMBL" id="CP013388">
    <property type="protein sequence ID" value="AOJ06065.1"/>
    <property type="molecule type" value="Genomic_DNA"/>
</dbReference>
<feature type="region of interest" description="Disordered" evidence="1">
    <location>
        <begin position="1"/>
        <end position="23"/>
    </location>
</feature>
<dbReference type="AlphaFoldDB" id="A0A1B4FQX7"/>
<sequence>MQWKAALDADDNTARRPDARFDPSLDPPFDACVGAASCRRASREIGSATPFEARASALACAAGFARIERNQDRRARTSASTDRMSV</sequence>
<gene>
    <name evidence="2" type="ORF">WS71_01030</name>
</gene>
<feature type="compositionally biased region" description="Basic and acidic residues" evidence="1">
    <location>
        <begin position="12"/>
        <end position="23"/>
    </location>
</feature>
<evidence type="ECO:0000313" key="2">
    <source>
        <dbReference type="EMBL" id="AOJ06065.1"/>
    </source>
</evidence>
<evidence type="ECO:0000256" key="1">
    <source>
        <dbReference type="SAM" id="MobiDB-lite"/>
    </source>
</evidence>
<dbReference type="Proteomes" id="UP000067711">
    <property type="component" value="Chromosome 2"/>
</dbReference>
<proteinExistence type="predicted"/>
<organism evidence="2 3">
    <name type="scientific">Burkholderia mayonis</name>
    <dbReference type="NCBI Taxonomy" id="1385591"/>
    <lineage>
        <taxon>Bacteria</taxon>
        <taxon>Pseudomonadati</taxon>
        <taxon>Pseudomonadota</taxon>
        <taxon>Betaproteobacteria</taxon>
        <taxon>Burkholderiales</taxon>
        <taxon>Burkholderiaceae</taxon>
        <taxon>Burkholderia</taxon>
        <taxon>pseudomallei group</taxon>
    </lineage>
</organism>
<protein>
    <submittedName>
        <fullName evidence="2">Uncharacterized protein</fullName>
    </submittedName>
</protein>
<name>A0A1B4FQX7_9BURK</name>
<reference evidence="2 3" key="1">
    <citation type="submission" date="2015-12" db="EMBL/GenBank/DDBJ databases">
        <title>Diversity of Burkholderia near neighbor genomes.</title>
        <authorList>
            <person name="Sahl J."/>
            <person name="Wagner D."/>
            <person name="Keim P."/>
        </authorList>
    </citation>
    <scope>NUCLEOTIDE SEQUENCE [LARGE SCALE GENOMIC DNA]</scope>
    <source>
        <strain evidence="2 3">BDU8</strain>
    </source>
</reference>
<accession>A0A1B4FQX7</accession>
<evidence type="ECO:0000313" key="3">
    <source>
        <dbReference type="Proteomes" id="UP000067711"/>
    </source>
</evidence>